<dbReference type="GO" id="GO:0006357">
    <property type="term" value="P:regulation of transcription by RNA polymerase II"/>
    <property type="evidence" value="ECO:0007669"/>
    <property type="project" value="TreeGrafter"/>
</dbReference>
<dbReference type="PRINTS" id="PR00503">
    <property type="entry name" value="BROMODOMAIN"/>
</dbReference>
<keyword evidence="1 2" id="KW-0103">Bromodomain</keyword>
<evidence type="ECO:0000256" key="1">
    <source>
        <dbReference type="ARBA" id="ARBA00023117"/>
    </source>
</evidence>
<dbReference type="Gene3D" id="1.20.920.10">
    <property type="entry name" value="Bromodomain-like"/>
    <property type="match status" value="1"/>
</dbReference>
<keyword evidence="5" id="KW-1185">Reference proteome</keyword>
<dbReference type="InterPro" id="IPR018359">
    <property type="entry name" value="Bromodomain_CS"/>
</dbReference>
<dbReference type="PANTHER" id="PTHR47343:SF1">
    <property type="entry name" value="TRANSCRIPTIONAL ACTIVATOR SPT7"/>
    <property type="match status" value="1"/>
</dbReference>
<dbReference type="GO" id="GO:0046695">
    <property type="term" value="C:SLIK (SAGA-like) complex"/>
    <property type="evidence" value="ECO:0007669"/>
    <property type="project" value="InterPro"/>
</dbReference>
<evidence type="ECO:0000313" key="4">
    <source>
        <dbReference type="EMBL" id="KAF9763847.1"/>
    </source>
</evidence>
<feature type="domain" description="Bromo" evidence="3">
    <location>
        <begin position="42"/>
        <end position="110"/>
    </location>
</feature>
<dbReference type="GO" id="GO:0005198">
    <property type="term" value="F:structural molecule activity"/>
    <property type="evidence" value="ECO:0007669"/>
    <property type="project" value="TreeGrafter"/>
</dbReference>
<name>A0A9P6H0W7_9MICR</name>
<evidence type="ECO:0000259" key="3">
    <source>
        <dbReference type="PROSITE" id="PS50014"/>
    </source>
</evidence>
<comment type="caution">
    <text evidence="4">The sequence shown here is derived from an EMBL/GenBank/DDBJ whole genome shotgun (WGS) entry which is preliminary data.</text>
</comment>
<dbReference type="SMART" id="SM00297">
    <property type="entry name" value="BROMO"/>
    <property type="match status" value="1"/>
</dbReference>
<dbReference type="InterPro" id="IPR001487">
    <property type="entry name" value="Bromodomain"/>
</dbReference>
<dbReference type="AlphaFoldDB" id="A0A9P6H0W7"/>
<dbReference type="Proteomes" id="UP000740883">
    <property type="component" value="Unassembled WGS sequence"/>
</dbReference>
<dbReference type="PROSITE" id="PS00633">
    <property type="entry name" value="BROMODOMAIN_1"/>
    <property type="match status" value="1"/>
</dbReference>
<dbReference type="GO" id="GO:0000124">
    <property type="term" value="C:SAGA complex"/>
    <property type="evidence" value="ECO:0007669"/>
    <property type="project" value="InterPro"/>
</dbReference>
<dbReference type="Pfam" id="PF00439">
    <property type="entry name" value="Bromodomain"/>
    <property type="match status" value="1"/>
</dbReference>
<gene>
    <name evidence="4" type="primary">spt7</name>
    <name evidence="4" type="ORF">NGRA_0997</name>
</gene>
<dbReference type="PANTHER" id="PTHR47343">
    <property type="entry name" value="TRANSCRIPTIONAL ACTIVATOR SPT7"/>
    <property type="match status" value="1"/>
</dbReference>
<organism evidence="4 5">
    <name type="scientific">Nosema granulosis</name>
    <dbReference type="NCBI Taxonomy" id="83296"/>
    <lineage>
        <taxon>Eukaryota</taxon>
        <taxon>Fungi</taxon>
        <taxon>Fungi incertae sedis</taxon>
        <taxon>Microsporidia</taxon>
        <taxon>Nosematidae</taxon>
        <taxon>Nosema</taxon>
    </lineage>
</organism>
<accession>A0A9P6H0W7</accession>
<dbReference type="SUPFAM" id="SSF47370">
    <property type="entry name" value="Bromodomain"/>
    <property type="match status" value="1"/>
</dbReference>
<evidence type="ECO:0000256" key="2">
    <source>
        <dbReference type="PROSITE-ProRule" id="PRU00035"/>
    </source>
</evidence>
<dbReference type="InterPro" id="IPR036427">
    <property type="entry name" value="Bromodomain-like_sf"/>
</dbReference>
<sequence>MVSKKIDSFLIGILERDEKYKSYLDKYYNLPKKMNRIITNLKLYKESAVFLNKVTKKEAPDYHTIIKKPIDIGTIQKKIPKYNSYSEFREDLDLIWTNCYTYNAGPFFIYCADTMKRAVETQEIPRIPVEKDPGFVGFNLHVEGLESRSQIKREDLKKVVAEIIKNAGFESSSLSCLEILCDVLEDKICSSFKEHGKNW</sequence>
<dbReference type="OrthoDB" id="21449at2759"/>
<evidence type="ECO:0000313" key="5">
    <source>
        <dbReference type="Proteomes" id="UP000740883"/>
    </source>
</evidence>
<dbReference type="InterPro" id="IPR037782">
    <property type="entry name" value="Spt7"/>
</dbReference>
<dbReference type="PROSITE" id="PS50014">
    <property type="entry name" value="BROMODOMAIN_2"/>
    <property type="match status" value="1"/>
</dbReference>
<proteinExistence type="predicted"/>
<dbReference type="EMBL" id="SBJO01000051">
    <property type="protein sequence ID" value="KAF9763847.1"/>
    <property type="molecule type" value="Genomic_DNA"/>
</dbReference>
<protein>
    <submittedName>
        <fullName evidence="4">Transcriptional activator spt7</fullName>
    </submittedName>
</protein>
<reference evidence="4 5" key="1">
    <citation type="journal article" date="2020" name="Genome Biol. Evol.">
        <title>Comparative genomics of strictly vertically transmitted, feminizing microsporidia endosymbionts of amphipod crustaceans.</title>
        <authorList>
            <person name="Cormier A."/>
            <person name="Chebbi M.A."/>
            <person name="Giraud I."/>
            <person name="Wattier R."/>
            <person name="Teixeira M."/>
            <person name="Gilbert C."/>
            <person name="Rigaud T."/>
            <person name="Cordaux R."/>
        </authorList>
    </citation>
    <scope>NUCLEOTIDE SEQUENCE [LARGE SCALE GENOMIC DNA]</scope>
    <source>
        <strain evidence="4 5">Ou3-Ou53</strain>
    </source>
</reference>
<dbReference type="GO" id="GO:0006325">
    <property type="term" value="P:chromatin organization"/>
    <property type="evidence" value="ECO:0007669"/>
    <property type="project" value="UniProtKB-ARBA"/>
</dbReference>